<sequence>MSEQPDIINTDIISETTNAYWEDISPLVNGRAPKDTLVLTTPYDPGSPTESQMLKIMQACQLQSDQFNILSLSENQLVAWHQLRDYLKPKNVILFGITAEQLGIAIHFMPHQVNRFNDCSWIPTLTIEQLEMYPDIKKHFWNYGLKPVFIDKIYG</sequence>
<keyword evidence="2" id="KW-1185">Reference proteome</keyword>
<accession>A0A2W2AT63</accession>
<gene>
    <name evidence="1" type="ORF">DN068_19455</name>
</gene>
<proteinExistence type="predicted"/>
<evidence type="ECO:0000313" key="2">
    <source>
        <dbReference type="Proteomes" id="UP000248745"/>
    </source>
</evidence>
<dbReference type="RefSeq" id="WP_111000622.1">
    <property type="nucleotide sequence ID" value="NZ_QKTW01000026.1"/>
</dbReference>
<comment type="caution">
    <text evidence="1">The sequence shown here is derived from an EMBL/GenBank/DDBJ whole genome shotgun (WGS) entry which is preliminary data.</text>
</comment>
<evidence type="ECO:0000313" key="1">
    <source>
        <dbReference type="EMBL" id="PZF71154.1"/>
    </source>
</evidence>
<protein>
    <submittedName>
        <fullName evidence="1">Uncharacterized protein</fullName>
    </submittedName>
</protein>
<reference evidence="1 2" key="1">
    <citation type="submission" date="2018-06" db="EMBL/GenBank/DDBJ databases">
        <title>Mucibacter soli gen. nov., sp. nov., a new member of the family Chitinophagaceae producing mucin.</title>
        <authorList>
            <person name="Kim M.-K."/>
            <person name="Park S."/>
            <person name="Kim T.-S."/>
            <person name="Joung Y."/>
            <person name="Han J.-H."/>
            <person name="Kim S.B."/>
        </authorList>
    </citation>
    <scope>NUCLEOTIDE SEQUENCE [LARGE SCALE GENOMIC DNA]</scope>
    <source>
        <strain evidence="1 2">R1-15</strain>
    </source>
</reference>
<dbReference type="EMBL" id="QKTW01000026">
    <property type="protein sequence ID" value="PZF71154.1"/>
    <property type="molecule type" value="Genomic_DNA"/>
</dbReference>
<dbReference type="AlphaFoldDB" id="A0A2W2AT63"/>
<dbReference type="Proteomes" id="UP000248745">
    <property type="component" value="Unassembled WGS sequence"/>
</dbReference>
<name>A0A2W2AT63_9BACT</name>
<dbReference type="OrthoDB" id="676599at2"/>
<organism evidence="1 2">
    <name type="scientific">Taibaiella soli</name>
    <dbReference type="NCBI Taxonomy" id="1649169"/>
    <lineage>
        <taxon>Bacteria</taxon>
        <taxon>Pseudomonadati</taxon>
        <taxon>Bacteroidota</taxon>
        <taxon>Chitinophagia</taxon>
        <taxon>Chitinophagales</taxon>
        <taxon>Chitinophagaceae</taxon>
        <taxon>Taibaiella</taxon>
    </lineage>
</organism>